<sequence length="298" mass="32190">MQDWDSLRIVLAVARHGGLNGAARCLGVTHATVSRQLARAEEQAGLRLFDRLPTGLVPTAPGRTAIAHAEEVEARVHALDFALEAERGQGPGALAITVPPLVANADFAADIAVFRARHPGIMLSLLGDNRVLNLHRREADVALRVSHSPAESLWGRVIARQRAGWFASRDYIEAHQAVLSGEDRQRPLPYVAFTAWTAARPAALEARFPGAVPVIESDDMITALNLARAGQVMVRAPCLIGAGDAVLIRVPGLALIDYAPIWAVTHPDLRRVPRVAEFIRFIAARFAARAETYFGPDG</sequence>
<dbReference type="InterPro" id="IPR000847">
    <property type="entry name" value="LysR_HTH_N"/>
</dbReference>
<evidence type="ECO:0000313" key="7">
    <source>
        <dbReference type="Proteomes" id="UP000585681"/>
    </source>
</evidence>
<dbReference type="InterPro" id="IPR058163">
    <property type="entry name" value="LysR-type_TF_proteobact-type"/>
</dbReference>
<dbReference type="InterPro" id="IPR036390">
    <property type="entry name" value="WH_DNA-bd_sf"/>
</dbReference>
<evidence type="ECO:0000256" key="3">
    <source>
        <dbReference type="ARBA" id="ARBA00023125"/>
    </source>
</evidence>
<name>A0A840CAZ0_9RHOB</name>
<evidence type="ECO:0000256" key="1">
    <source>
        <dbReference type="ARBA" id="ARBA00009437"/>
    </source>
</evidence>
<evidence type="ECO:0000256" key="4">
    <source>
        <dbReference type="ARBA" id="ARBA00023163"/>
    </source>
</evidence>
<dbReference type="Gene3D" id="3.40.190.290">
    <property type="match status" value="1"/>
</dbReference>
<dbReference type="SUPFAM" id="SSF53850">
    <property type="entry name" value="Periplasmic binding protein-like II"/>
    <property type="match status" value="1"/>
</dbReference>
<dbReference type="Pfam" id="PF03466">
    <property type="entry name" value="LysR_substrate"/>
    <property type="match status" value="1"/>
</dbReference>
<accession>A0A840CAZ0</accession>
<dbReference type="EMBL" id="JACIEQ010000004">
    <property type="protein sequence ID" value="MBB4023234.1"/>
    <property type="molecule type" value="Genomic_DNA"/>
</dbReference>
<dbReference type="AlphaFoldDB" id="A0A840CAZ0"/>
<evidence type="ECO:0000256" key="2">
    <source>
        <dbReference type="ARBA" id="ARBA00023015"/>
    </source>
</evidence>
<protein>
    <submittedName>
        <fullName evidence="6">DNA-binding transcriptional LysR family regulator</fullName>
    </submittedName>
</protein>
<comment type="caution">
    <text evidence="6">The sequence shown here is derived from an EMBL/GenBank/DDBJ whole genome shotgun (WGS) entry which is preliminary data.</text>
</comment>
<keyword evidence="2" id="KW-0805">Transcription regulation</keyword>
<dbReference type="RefSeq" id="WP_054539163.1">
    <property type="nucleotide sequence ID" value="NZ_JACIEQ010000004.1"/>
</dbReference>
<dbReference type="Pfam" id="PF00126">
    <property type="entry name" value="HTH_1"/>
    <property type="match status" value="1"/>
</dbReference>
<dbReference type="Proteomes" id="UP000585681">
    <property type="component" value="Unassembled WGS sequence"/>
</dbReference>
<organism evidence="6 7">
    <name type="scientific">Actibacterium naphthalenivorans</name>
    <dbReference type="NCBI Taxonomy" id="1614693"/>
    <lineage>
        <taxon>Bacteria</taxon>
        <taxon>Pseudomonadati</taxon>
        <taxon>Pseudomonadota</taxon>
        <taxon>Alphaproteobacteria</taxon>
        <taxon>Rhodobacterales</taxon>
        <taxon>Roseobacteraceae</taxon>
        <taxon>Actibacterium</taxon>
    </lineage>
</organism>
<evidence type="ECO:0000313" key="6">
    <source>
        <dbReference type="EMBL" id="MBB4023234.1"/>
    </source>
</evidence>
<dbReference type="Gene3D" id="1.10.10.10">
    <property type="entry name" value="Winged helix-like DNA-binding domain superfamily/Winged helix DNA-binding domain"/>
    <property type="match status" value="1"/>
</dbReference>
<dbReference type="GO" id="GO:0003700">
    <property type="term" value="F:DNA-binding transcription factor activity"/>
    <property type="evidence" value="ECO:0007669"/>
    <property type="project" value="InterPro"/>
</dbReference>
<dbReference type="GO" id="GO:0006351">
    <property type="term" value="P:DNA-templated transcription"/>
    <property type="evidence" value="ECO:0007669"/>
    <property type="project" value="TreeGrafter"/>
</dbReference>
<dbReference type="InterPro" id="IPR036388">
    <property type="entry name" value="WH-like_DNA-bd_sf"/>
</dbReference>
<gene>
    <name evidence="6" type="ORF">GGR17_003056</name>
</gene>
<feature type="domain" description="HTH lysR-type" evidence="5">
    <location>
        <begin position="1"/>
        <end position="59"/>
    </location>
</feature>
<reference evidence="6" key="1">
    <citation type="submission" date="2020-08" db="EMBL/GenBank/DDBJ databases">
        <title>Genomic Encyclopedia of Type Strains, Phase IV (KMG-IV): sequencing the most valuable type-strain genomes for metagenomic binning, comparative biology and taxonomic classification.</title>
        <authorList>
            <person name="Goeker M."/>
        </authorList>
    </citation>
    <scope>NUCLEOTIDE SEQUENCE [LARGE SCALE GENOMIC DNA]</scope>
    <source>
        <strain evidence="6">DSM 105040</strain>
    </source>
</reference>
<dbReference type="GO" id="GO:0043565">
    <property type="term" value="F:sequence-specific DNA binding"/>
    <property type="evidence" value="ECO:0007669"/>
    <property type="project" value="TreeGrafter"/>
</dbReference>
<keyword evidence="7" id="KW-1185">Reference proteome</keyword>
<dbReference type="InterPro" id="IPR005119">
    <property type="entry name" value="LysR_subst-bd"/>
</dbReference>
<dbReference type="PROSITE" id="PS50931">
    <property type="entry name" value="HTH_LYSR"/>
    <property type="match status" value="1"/>
</dbReference>
<dbReference type="PANTHER" id="PTHR30537">
    <property type="entry name" value="HTH-TYPE TRANSCRIPTIONAL REGULATOR"/>
    <property type="match status" value="1"/>
</dbReference>
<proteinExistence type="inferred from homology"/>
<keyword evidence="3 6" id="KW-0238">DNA-binding</keyword>
<keyword evidence="4" id="KW-0804">Transcription</keyword>
<comment type="similarity">
    <text evidence="1">Belongs to the LysR transcriptional regulatory family.</text>
</comment>
<evidence type="ECO:0000259" key="5">
    <source>
        <dbReference type="PROSITE" id="PS50931"/>
    </source>
</evidence>
<dbReference type="SUPFAM" id="SSF46785">
    <property type="entry name" value="Winged helix' DNA-binding domain"/>
    <property type="match status" value="1"/>
</dbReference>
<dbReference type="PANTHER" id="PTHR30537:SF3">
    <property type="entry name" value="TRANSCRIPTIONAL REGULATORY PROTEIN"/>
    <property type="match status" value="1"/>
</dbReference>